<name>A0A1H0HM24_9PSED</name>
<dbReference type="Proteomes" id="UP000198827">
    <property type="component" value="Chromosome I"/>
</dbReference>
<accession>A0A1H0HM24</accession>
<dbReference type="AlphaFoldDB" id="A0A1H0HM24"/>
<evidence type="ECO:0000256" key="1">
    <source>
        <dbReference type="SAM" id="MobiDB-lite"/>
    </source>
</evidence>
<reference evidence="2 3" key="1">
    <citation type="submission" date="2016-10" db="EMBL/GenBank/DDBJ databases">
        <authorList>
            <person name="de Groot N.N."/>
        </authorList>
    </citation>
    <scope>NUCLEOTIDE SEQUENCE [LARGE SCALE GENOMIC DNA]</scope>
    <source>
        <strain evidence="2 3">CECT 7543</strain>
    </source>
</reference>
<evidence type="ECO:0000313" key="2">
    <source>
        <dbReference type="EMBL" id="SDO20256.1"/>
    </source>
</evidence>
<feature type="region of interest" description="Disordered" evidence="1">
    <location>
        <begin position="1"/>
        <end position="20"/>
    </location>
</feature>
<protein>
    <submittedName>
        <fullName evidence="2">Uncharacterized protein</fullName>
    </submittedName>
</protein>
<organism evidence="2 3">
    <name type="scientific">Pseudomonas arsenicoxydans</name>
    <dbReference type="NCBI Taxonomy" id="702115"/>
    <lineage>
        <taxon>Bacteria</taxon>
        <taxon>Pseudomonadati</taxon>
        <taxon>Pseudomonadota</taxon>
        <taxon>Gammaproteobacteria</taxon>
        <taxon>Pseudomonadales</taxon>
        <taxon>Pseudomonadaceae</taxon>
        <taxon>Pseudomonas</taxon>
    </lineage>
</organism>
<sequence length="215" mass="23881">MTARIGAPKTGGRRKGSLDKNERALITGEMASDLLAVYRKLGGQKWLLQFAKDCPKEFLQQGLSRLFPAPQKDDETGNTFNQQINFNSQDTFEAARRIAFAMNAGLAAQRDLAIEAEVTPQQACDWRAPVGEVAPLVQPEPTEDLDRQRWVEELPLTPEQRADQALTRETRESSIATYAGTPGEQGGSTPSASRQRDPRASARDKMLARRRDELL</sequence>
<gene>
    <name evidence="2" type="ORF">SAMN04489798_2310</name>
</gene>
<feature type="compositionally biased region" description="Basic and acidic residues" evidence="1">
    <location>
        <begin position="160"/>
        <end position="172"/>
    </location>
</feature>
<evidence type="ECO:0000313" key="3">
    <source>
        <dbReference type="Proteomes" id="UP000198827"/>
    </source>
</evidence>
<feature type="region of interest" description="Disordered" evidence="1">
    <location>
        <begin position="134"/>
        <end position="215"/>
    </location>
</feature>
<proteinExistence type="predicted"/>
<dbReference type="EMBL" id="LT629705">
    <property type="protein sequence ID" value="SDO20256.1"/>
    <property type="molecule type" value="Genomic_DNA"/>
</dbReference>
<feature type="compositionally biased region" description="Basic and acidic residues" evidence="1">
    <location>
        <begin position="194"/>
        <end position="215"/>
    </location>
</feature>